<evidence type="ECO:0000256" key="2">
    <source>
        <dbReference type="SAM" id="MobiDB-lite"/>
    </source>
</evidence>
<proteinExistence type="predicted"/>
<feature type="region of interest" description="Disordered" evidence="2">
    <location>
        <begin position="143"/>
        <end position="203"/>
    </location>
</feature>
<feature type="compositionally biased region" description="Basic residues" evidence="2">
    <location>
        <begin position="1369"/>
        <end position="1382"/>
    </location>
</feature>
<feature type="region of interest" description="Disordered" evidence="2">
    <location>
        <begin position="1355"/>
        <end position="1403"/>
    </location>
</feature>
<feature type="region of interest" description="Disordered" evidence="2">
    <location>
        <begin position="1504"/>
        <end position="1637"/>
    </location>
</feature>
<feature type="compositionally biased region" description="Basic and acidic residues" evidence="2">
    <location>
        <begin position="599"/>
        <end position="625"/>
    </location>
</feature>
<feature type="region of interest" description="Disordered" evidence="2">
    <location>
        <begin position="1"/>
        <end position="103"/>
    </location>
</feature>
<reference evidence="3 4" key="1">
    <citation type="submission" date="2020-07" db="EMBL/GenBank/DDBJ databases">
        <title>Comparative genomics of pyrophilous fungi reveals a link between fire events and developmental genes.</title>
        <authorList>
            <consortium name="DOE Joint Genome Institute"/>
            <person name="Steindorff A.S."/>
            <person name="Carver A."/>
            <person name="Calhoun S."/>
            <person name="Stillman K."/>
            <person name="Liu H."/>
            <person name="Lipzen A."/>
            <person name="Pangilinan J."/>
            <person name="Labutti K."/>
            <person name="Bruns T.D."/>
            <person name="Grigoriev I.V."/>
        </authorList>
    </citation>
    <scope>NUCLEOTIDE SEQUENCE [LARGE SCALE GENOMIC DNA]</scope>
    <source>
        <strain evidence="3 4">CBS 144469</strain>
    </source>
</reference>
<feature type="compositionally biased region" description="Gly residues" evidence="2">
    <location>
        <begin position="1534"/>
        <end position="1559"/>
    </location>
</feature>
<feature type="compositionally biased region" description="Basic and acidic residues" evidence="2">
    <location>
        <begin position="168"/>
        <end position="179"/>
    </location>
</feature>
<organism evidence="3 4">
    <name type="scientific">Ephemerocybe angulata</name>
    <dbReference type="NCBI Taxonomy" id="980116"/>
    <lineage>
        <taxon>Eukaryota</taxon>
        <taxon>Fungi</taxon>
        <taxon>Dikarya</taxon>
        <taxon>Basidiomycota</taxon>
        <taxon>Agaricomycotina</taxon>
        <taxon>Agaricomycetes</taxon>
        <taxon>Agaricomycetidae</taxon>
        <taxon>Agaricales</taxon>
        <taxon>Agaricineae</taxon>
        <taxon>Psathyrellaceae</taxon>
        <taxon>Ephemerocybe</taxon>
    </lineage>
</organism>
<dbReference type="EMBL" id="JACGCI010000090">
    <property type="protein sequence ID" value="KAF6746664.1"/>
    <property type="molecule type" value="Genomic_DNA"/>
</dbReference>
<feature type="compositionally biased region" description="Basic and acidic residues" evidence="2">
    <location>
        <begin position="783"/>
        <end position="829"/>
    </location>
</feature>
<feature type="region of interest" description="Disordered" evidence="2">
    <location>
        <begin position="1240"/>
        <end position="1279"/>
    </location>
</feature>
<feature type="coiled-coil region" evidence="1">
    <location>
        <begin position="449"/>
        <end position="518"/>
    </location>
</feature>
<evidence type="ECO:0000313" key="4">
    <source>
        <dbReference type="Proteomes" id="UP000521943"/>
    </source>
</evidence>
<feature type="region of interest" description="Disordered" evidence="2">
    <location>
        <begin position="574"/>
        <end position="625"/>
    </location>
</feature>
<feature type="compositionally biased region" description="Low complexity" evidence="2">
    <location>
        <begin position="1021"/>
        <end position="1031"/>
    </location>
</feature>
<protein>
    <submittedName>
        <fullName evidence="3">Uncharacterized protein</fullName>
    </submittedName>
</protein>
<keyword evidence="4" id="KW-1185">Reference proteome</keyword>
<evidence type="ECO:0000313" key="3">
    <source>
        <dbReference type="EMBL" id="KAF6746664.1"/>
    </source>
</evidence>
<gene>
    <name evidence="3" type="ORF">DFP72DRAFT_922492</name>
</gene>
<feature type="compositionally biased region" description="Low complexity" evidence="2">
    <location>
        <begin position="947"/>
        <end position="962"/>
    </location>
</feature>
<dbReference type="Proteomes" id="UP000521943">
    <property type="component" value="Unassembled WGS sequence"/>
</dbReference>
<feature type="compositionally biased region" description="Basic residues" evidence="2">
    <location>
        <begin position="1628"/>
        <end position="1637"/>
    </location>
</feature>
<feature type="compositionally biased region" description="Basic and acidic residues" evidence="2">
    <location>
        <begin position="906"/>
        <end position="934"/>
    </location>
</feature>
<feature type="region of interest" description="Disordered" evidence="2">
    <location>
        <begin position="250"/>
        <end position="289"/>
    </location>
</feature>
<name>A0A8H6HGL6_9AGAR</name>
<feature type="compositionally biased region" description="Basic and acidic residues" evidence="2">
    <location>
        <begin position="677"/>
        <end position="744"/>
    </location>
</feature>
<feature type="compositionally biased region" description="Low complexity" evidence="2">
    <location>
        <begin position="253"/>
        <end position="284"/>
    </location>
</feature>
<feature type="compositionally biased region" description="Basic and acidic residues" evidence="2">
    <location>
        <begin position="1133"/>
        <end position="1148"/>
    </location>
</feature>
<feature type="compositionally biased region" description="Polar residues" evidence="2">
    <location>
        <begin position="1608"/>
        <end position="1617"/>
    </location>
</feature>
<feature type="compositionally biased region" description="Gly residues" evidence="2">
    <location>
        <begin position="963"/>
        <end position="976"/>
    </location>
</feature>
<evidence type="ECO:0000256" key="1">
    <source>
        <dbReference type="SAM" id="Coils"/>
    </source>
</evidence>
<feature type="compositionally biased region" description="Gly residues" evidence="2">
    <location>
        <begin position="1582"/>
        <end position="1592"/>
    </location>
</feature>
<feature type="compositionally biased region" description="Polar residues" evidence="2">
    <location>
        <begin position="1040"/>
        <end position="1062"/>
    </location>
</feature>
<dbReference type="OrthoDB" id="3057692at2759"/>
<feature type="compositionally biased region" description="Acidic residues" evidence="2">
    <location>
        <begin position="1571"/>
        <end position="1581"/>
    </location>
</feature>
<keyword evidence="1" id="KW-0175">Coiled coil</keyword>
<comment type="caution">
    <text evidence="3">The sequence shown here is derived from an EMBL/GenBank/DDBJ whole genome shotgun (WGS) entry which is preliminary data.</text>
</comment>
<feature type="region of interest" description="Disordered" evidence="2">
    <location>
        <begin position="339"/>
        <end position="382"/>
    </location>
</feature>
<feature type="region of interest" description="Disordered" evidence="2">
    <location>
        <begin position="677"/>
        <end position="1220"/>
    </location>
</feature>
<feature type="region of interest" description="Disordered" evidence="2">
    <location>
        <begin position="643"/>
        <end position="662"/>
    </location>
</feature>
<sequence length="1637" mass="176130">MFAPSPGYALATSTPVDGLGAPIPDFDSRTPTPTSAFPHPRPDSYARTPLLSNLAPDLPPALPTATGSEFTFLPPGEITESPQGIPQGELAEEQPVRPPLAARTGSLPAYSALDPYATFGSRSTDGPGYGVGLSGVPPTITEKTESMLEEETGSEGSSSRDYGTSFRSRVEEGDLEREMGGGGDGEDVSIIGSGAEDLRPNGVPLGDVDVDGGGMVNPARKPGISLDHNVVESLHLPNPHEASFTLEVPRSEPASANRSPAQAPSPAAPSPAANPANDANWPSSRNSALLKVPPQTLVSLLVRAEQEYDSMQSLYTQAVAEAGVARHQLGLEKQKWENKVRDAEDRFKDSEERRKEAEAKSRDRGEVIVSLEKQKKDRDRDIRSLKKSLAETERMVEKERELRKVRESEGKRLETVLEGVRGQVIQLEGVVREREERIREVEFERDDVRAMLTEELELSKKAMNDLASEHTKLKLETEQERSELARAKAEVRELEEQLQEAKEEAAKARSSARRMRAEVLGHLAKEEGRREGWEEGMKRGKGMAEALAFGVGIGAGVGQQRLVGDGMAYIEEVSPVDRDRGLGEDEEERRRREKKRKGKEREKQKERERQLELEKTREEEEHLREKSELLARLAELENSIAAERSKSMNLLAQKDRATSEIGSVVERVYELEGRLERERAERQRELDRERSAREMELERLKEEERRKEERLEREKEREVDRVREEEKKRAEEEISKVKREKDKEREEEEERERRRRRERDREVEEEEERLRRRRRELEEEDMERTRRAAEEGNEAAKKEREQREEKEKEAKALREELEKAKEERERLKGELATAKTPQITLSYLPMPPPPQPAASTSNAGFIPPGVPSSLGSSRRGKGKRRDRVDSGSDTASDLGALDILNMPGFDNDRDRDRDYRNSDRDRRRRERERERERVAGLGTIHEMPSFSASPSMGGPMRMPSPSMGGGMRMPSPGGGAPPSWVNAPPPNLAHGGSSYGNPMMQMPQPDLLSPPDGRPALKKMGSGSTSGSSYGFHVEPPSRPGSSMQQGPTMPQPYGQPQTFLSPTAHGGSALPQQPRNQGFYGRPPSAAGGDTRPNSPYSVPGGLPAGFIPQNMTPSAPSGIGMPAPIVNGENMEEKAARRARRDRERYGGATSSMRPDAGRGMPQPESSIRPGGGVGMPEPPSSSMRPDAGRGMPQPESSMRPGAGYGMPDPNSAGAVTSPLSGGVGGVSFPEPTVPMYTGVPRAQSSLGTRTPGGYGSARQTPASAVGGGVLSMPEPTVPGGRTPRSGGATPAIGFPEPSVPNIVPHGSRTPASGAPMSFPEPGVPQIIPSAGIRTPGGHAPITFPEPNVPSFAPSPGPAPSAVLGGRTRKSTMRKEKTTKKGGMSMPEPSVPSFAPSPGPGAPLSMPEPSVLNYTGVGGAGTGPSGLETPPSGFPPVIPPMPSMPGGMGASPMMGSVGMPQPTVVDYTGGSRTPISAGLGMPTPTVSGVPLGGERPVIPGVTTTIGGRDGDEGPFIPPSDVLSRAESRTSNGPGGSNGGGLFGSLGSAIGGGWGWGGSSSNVNNGNGDGNDDRDDDGGGDDGFGGGGGGFIPPSMRDAEEDDDLDSTTMRNTRANANLVANEAPGKKKKKGTKKR</sequence>
<accession>A0A8H6HGL6</accession>